<dbReference type="AlphaFoldDB" id="A0AA39NJB7"/>
<name>A0AA39NJB7_ARMTA</name>
<dbReference type="GeneID" id="85366443"/>
<dbReference type="Proteomes" id="UP001175211">
    <property type="component" value="Unassembled WGS sequence"/>
</dbReference>
<comment type="caution">
    <text evidence="2">The sequence shown here is derived from an EMBL/GenBank/DDBJ whole genome shotgun (WGS) entry which is preliminary data.</text>
</comment>
<protein>
    <recommendedName>
        <fullName evidence="4">Extracellular membrane protein CFEM domain-containing protein</fullName>
    </recommendedName>
</protein>
<sequence length="122" mass="12819">MFATGSRSLLCAFSVLLMVHGGLSSIVPPIRRALQLPLDGEDSSELTICQDQCTIVDTLGACTLSDVNCLCSNDSGKAYAKCLICLVGASQKDIKEPAQTAADLYVISCMLMGVSVEKQTVG</sequence>
<keyword evidence="3" id="KW-1185">Reference proteome</keyword>
<dbReference type="RefSeq" id="XP_060337303.1">
    <property type="nucleotide sequence ID" value="XM_060482895.1"/>
</dbReference>
<evidence type="ECO:0000313" key="2">
    <source>
        <dbReference type="EMBL" id="KAK0466711.1"/>
    </source>
</evidence>
<organism evidence="2 3">
    <name type="scientific">Armillaria tabescens</name>
    <name type="common">Ringless honey mushroom</name>
    <name type="synonym">Agaricus tabescens</name>
    <dbReference type="NCBI Taxonomy" id="1929756"/>
    <lineage>
        <taxon>Eukaryota</taxon>
        <taxon>Fungi</taxon>
        <taxon>Dikarya</taxon>
        <taxon>Basidiomycota</taxon>
        <taxon>Agaricomycotina</taxon>
        <taxon>Agaricomycetes</taxon>
        <taxon>Agaricomycetidae</taxon>
        <taxon>Agaricales</taxon>
        <taxon>Marasmiineae</taxon>
        <taxon>Physalacriaceae</taxon>
        <taxon>Desarmillaria</taxon>
    </lineage>
</organism>
<proteinExistence type="predicted"/>
<evidence type="ECO:0008006" key="4">
    <source>
        <dbReference type="Google" id="ProtNLM"/>
    </source>
</evidence>
<dbReference type="EMBL" id="JAUEPS010000003">
    <property type="protein sequence ID" value="KAK0466711.1"/>
    <property type="molecule type" value="Genomic_DNA"/>
</dbReference>
<evidence type="ECO:0000313" key="3">
    <source>
        <dbReference type="Proteomes" id="UP001175211"/>
    </source>
</evidence>
<evidence type="ECO:0000256" key="1">
    <source>
        <dbReference type="SAM" id="SignalP"/>
    </source>
</evidence>
<keyword evidence="1" id="KW-0732">Signal</keyword>
<accession>A0AA39NJB7</accession>
<reference evidence="2" key="1">
    <citation type="submission" date="2023-06" db="EMBL/GenBank/DDBJ databases">
        <authorList>
            <consortium name="Lawrence Berkeley National Laboratory"/>
            <person name="Ahrendt S."/>
            <person name="Sahu N."/>
            <person name="Indic B."/>
            <person name="Wong-Bajracharya J."/>
            <person name="Merenyi Z."/>
            <person name="Ke H.-M."/>
            <person name="Monk M."/>
            <person name="Kocsube S."/>
            <person name="Drula E."/>
            <person name="Lipzen A."/>
            <person name="Balint B."/>
            <person name="Henrissat B."/>
            <person name="Andreopoulos B."/>
            <person name="Martin F.M."/>
            <person name="Harder C.B."/>
            <person name="Rigling D."/>
            <person name="Ford K.L."/>
            <person name="Foster G.D."/>
            <person name="Pangilinan J."/>
            <person name="Papanicolaou A."/>
            <person name="Barry K."/>
            <person name="LaButti K."/>
            <person name="Viragh M."/>
            <person name="Koriabine M."/>
            <person name="Yan M."/>
            <person name="Riley R."/>
            <person name="Champramary S."/>
            <person name="Plett K.L."/>
            <person name="Tsai I.J."/>
            <person name="Slot J."/>
            <person name="Sipos G."/>
            <person name="Plett J."/>
            <person name="Nagy L.G."/>
            <person name="Grigoriev I.V."/>
        </authorList>
    </citation>
    <scope>NUCLEOTIDE SEQUENCE</scope>
    <source>
        <strain evidence="2">CCBAS 213</strain>
    </source>
</reference>
<gene>
    <name evidence="2" type="ORF">EV420DRAFT_642986</name>
</gene>
<feature type="signal peptide" evidence="1">
    <location>
        <begin position="1"/>
        <end position="24"/>
    </location>
</feature>
<feature type="chain" id="PRO_5041447425" description="Extracellular membrane protein CFEM domain-containing protein" evidence="1">
    <location>
        <begin position="25"/>
        <end position="122"/>
    </location>
</feature>